<dbReference type="AlphaFoldDB" id="E0RUH8"/>
<dbReference type="Gene3D" id="3.40.190.10">
    <property type="entry name" value="Periplasmic binding protein-like II"/>
    <property type="match status" value="2"/>
</dbReference>
<sequence length="617" mass="68429">MSRALQLVITSTKEEVFIKKGGKKMKFKKIASLALTTVMAATMVAGCGQTAAESTGGNAQSETKTETTTTTTETTSGDTAAAPAEADHSTEYTVDFYNVAANFQGVQSGWYGKIVKDKFNMDLNIIAPQVSGDGAALYQTRCAAGALGDLIILDNADAQECVESGLIHDLTDVIEQYPNLAKFMPQIKQFNSMMGDGTKIYAIPLEMNNNGPTAYKQLHVYSYPRIGWDMYNEAGAPKLANLDDLLSCLKDIQTAHPTNDKGDPAYAISLWKDWDSQYMECVAQLTKWYGQEVNGSVLIGTDNSIVPLTDKAGAYYKMLNFFYKANQLGLVDPDSATQDWNSMVSKMQDKRVYLFWYSWQYGFWNTPAKGEEGTNYIEIPVADTNLYQASDTYYGDGRVLCVGSQVSDENFARLMEFLDWYASPEGVQIQHGGTEGLIYTVENGKYKLTEDGINRFSAEVAVPEDQGGGNWNDGNNQINQWIVASCDINPDTNEPYGTDMWSSTIEMNQTKTTKEWTEMYGAADDVEYLLNNKMMTVVPSINIALAIDSTDISLIRKQCGDTIKDASWRMVFAKDDADFEAQWDAMTEQLKGLGWDDLTAFDTEKYQPMLDARKAAQ</sequence>
<dbReference type="EMBL" id="CP001810">
    <property type="protein sequence ID" value="ADL32868.1"/>
    <property type="molecule type" value="Genomic_DNA"/>
</dbReference>
<evidence type="ECO:0000313" key="2">
    <source>
        <dbReference type="EMBL" id="ADL32868.1"/>
    </source>
</evidence>
<dbReference type="eggNOG" id="COG1653">
    <property type="taxonomic scope" value="Bacteria"/>
</dbReference>
<feature type="compositionally biased region" description="Polar residues" evidence="1">
    <location>
        <begin position="51"/>
        <end position="61"/>
    </location>
</feature>
<accession>E0RUH8</accession>
<keyword evidence="3" id="KW-1185">Reference proteome</keyword>
<feature type="compositionally biased region" description="Low complexity" evidence="1">
    <location>
        <begin position="66"/>
        <end position="75"/>
    </location>
</feature>
<evidence type="ECO:0000256" key="1">
    <source>
        <dbReference type="SAM" id="MobiDB-lite"/>
    </source>
</evidence>
<proteinExistence type="predicted"/>
<protein>
    <submittedName>
        <fullName evidence="2">Sugar ABC transporter substrate-binding protein</fullName>
    </submittedName>
</protein>
<gene>
    <name evidence="2" type="ordered locus">bpr_I0117</name>
</gene>
<dbReference type="STRING" id="515622.bpr_I0117"/>
<dbReference type="KEGG" id="bpb:bpr_I0117"/>
<name>E0RUH8_BUTPB</name>
<organism evidence="2 3">
    <name type="scientific">Butyrivibrio proteoclasticus (strain ATCC 51982 / DSM 14932 / B316)</name>
    <name type="common">Clostridium proteoclasticum</name>
    <dbReference type="NCBI Taxonomy" id="515622"/>
    <lineage>
        <taxon>Bacteria</taxon>
        <taxon>Bacillati</taxon>
        <taxon>Bacillota</taxon>
        <taxon>Clostridia</taxon>
        <taxon>Lachnospirales</taxon>
        <taxon>Lachnospiraceae</taxon>
        <taxon>Butyrivibrio</taxon>
    </lineage>
</organism>
<dbReference type="SUPFAM" id="SSF53850">
    <property type="entry name" value="Periplasmic binding protein-like II"/>
    <property type="match status" value="1"/>
</dbReference>
<dbReference type="Proteomes" id="UP000001299">
    <property type="component" value="Chromosome 1"/>
</dbReference>
<feature type="region of interest" description="Disordered" evidence="1">
    <location>
        <begin position="51"/>
        <end position="84"/>
    </location>
</feature>
<evidence type="ECO:0000313" key="3">
    <source>
        <dbReference type="Proteomes" id="UP000001299"/>
    </source>
</evidence>
<dbReference type="HOGENOM" id="CLU_033229_0_0_9"/>
<reference evidence="2 3" key="1">
    <citation type="journal article" date="2010" name="PLoS ONE">
        <title>The glycobiome of the rumen bacterium Butyrivibrio proteoclasticus B316(T) highlights adaptation to a polysaccharide-rich environment.</title>
        <authorList>
            <person name="Kelly W.J."/>
            <person name="Leahy S.C."/>
            <person name="Altermann E."/>
            <person name="Yeoman C.J."/>
            <person name="Dunne J.C."/>
            <person name="Kong Z."/>
            <person name="Pacheco D.M."/>
            <person name="Li D."/>
            <person name="Noel S.J."/>
            <person name="Moon C.D."/>
            <person name="Cookson A.L."/>
            <person name="Attwood G.T."/>
        </authorList>
    </citation>
    <scope>NUCLEOTIDE SEQUENCE [LARGE SCALE GENOMIC DNA]</scope>
    <source>
        <strain evidence="3">ATCC 51982 / DSM 14932 / B316</strain>
    </source>
</reference>